<dbReference type="Gene3D" id="3.40.50.1360">
    <property type="match status" value="1"/>
</dbReference>
<dbReference type="UniPathway" id="UPA00115">
    <property type="reaction ID" value="UER00412"/>
</dbReference>
<dbReference type="HAMAP" id="MF_00170">
    <property type="entry name" value="Rib_5P_isom_A"/>
    <property type="match status" value="1"/>
</dbReference>
<dbReference type="EMBL" id="ATNB01000181">
    <property type="protein sequence ID" value="EPP34297.1"/>
    <property type="molecule type" value="Genomic_DNA"/>
</dbReference>
<feature type="binding site" evidence="3">
    <location>
        <begin position="31"/>
        <end position="34"/>
    </location>
    <ligand>
        <name>substrate</name>
    </ligand>
</feature>
<protein>
    <recommendedName>
        <fullName evidence="3">Ribose-5-phosphate isomerase A</fullName>
        <ecNumber evidence="3">5.3.1.6</ecNumber>
    </recommendedName>
    <alternativeName>
        <fullName evidence="3">Phosphoriboisomerase A</fullName>
        <shortName evidence="3">PRI</shortName>
    </alternativeName>
</protein>
<dbReference type="NCBIfam" id="TIGR00021">
    <property type="entry name" value="rpiA"/>
    <property type="match status" value="1"/>
</dbReference>
<dbReference type="HOGENOM" id="CLU_056590_1_0_0"/>
<feature type="binding site" evidence="3">
    <location>
        <position position="127"/>
    </location>
    <ligand>
        <name>substrate</name>
    </ligand>
</feature>
<dbReference type="GO" id="GO:0006014">
    <property type="term" value="P:D-ribose metabolic process"/>
    <property type="evidence" value="ECO:0007669"/>
    <property type="project" value="TreeGrafter"/>
</dbReference>
<gene>
    <name evidence="3 4" type="primary">rpiA</name>
    <name evidence="4" type="ORF">CP10139811_0241</name>
</gene>
<dbReference type="EC" id="5.3.1.6" evidence="3"/>
<comment type="subunit">
    <text evidence="3">Homodimer.</text>
</comment>
<comment type="function">
    <text evidence="3">Catalyzes the reversible conversion of ribose-5-phosphate to ribulose 5-phosphate.</text>
</comment>
<sequence>MKEDHYLHIKKRLACAAVSLVSNGMCLGLGSGSTSREFIQLLGERMQHEDLDISAVASSSQSHSLAKKLGIPLLEQGAFVSLDLTIDGADEVDLQLRMIKGGGGALFREKILLQSSLRSIILVDESKVVSTLGNFGVPVEISPFGCQATISRLKDLGYEGDWRRQYDNHYFVTDNGNYIYMVHSPNFYPNPEEDLAKMLQIRGVIDVGFVIANTEVWIGHADGSITEKKID</sequence>
<dbReference type="SUPFAM" id="SSF100950">
    <property type="entry name" value="NagB/RpiA/CoA transferase-like"/>
    <property type="match status" value="1"/>
</dbReference>
<organism evidence="4 5">
    <name type="scientific">Chlamydia ibidis</name>
    <dbReference type="NCBI Taxonomy" id="1405396"/>
    <lineage>
        <taxon>Bacteria</taxon>
        <taxon>Pseudomonadati</taxon>
        <taxon>Chlamydiota</taxon>
        <taxon>Chlamydiia</taxon>
        <taxon>Chlamydiales</taxon>
        <taxon>Chlamydiaceae</taxon>
        <taxon>Chlamydia/Chlamydophila group</taxon>
        <taxon>Chlamydia</taxon>
    </lineage>
</organism>
<dbReference type="GO" id="GO:0005829">
    <property type="term" value="C:cytosol"/>
    <property type="evidence" value="ECO:0007669"/>
    <property type="project" value="TreeGrafter"/>
</dbReference>
<feature type="binding site" evidence="3">
    <location>
        <begin position="100"/>
        <end position="103"/>
    </location>
    <ligand>
        <name>substrate</name>
    </ligand>
</feature>
<name>S7J2S5_9CHLA</name>
<comment type="caution">
    <text evidence="4">The sequence shown here is derived from an EMBL/GenBank/DDBJ whole genome shotgun (WGS) entry which is preliminary data.</text>
</comment>
<dbReference type="InterPro" id="IPR037171">
    <property type="entry name" value="NagB/RpiA_transferase-like"/>
</dbReference>
<evidence type="ECO:0000256" key="2">
    <source>
        <dbReference type="ARBA" id="ARBA00023235"/>
    </source>
</evidence>
<dbReference type="RefSeq" id="WP_020370238.1">
    <property type="nucleotide sequence ID" value="NZ_KE360207.1"/>
</dbReference>
<dbReference type="Pfam" id="PF06026">
    <property type="entry name" value="Rib_5-P_isom_A"/>
    <property type="match status" value="1"/>
</dbReference>
<keyword evidence="2 3" id="KW-0413">Isomerase</keyword>
<dbReference type="OrthoDB" id="5870696at2"/>
<evidence type="ECO:0000256" key="3">
    <source>
        <dbReference type="HAMAP-Rule" id="MF_00170"/>
    </source>
</evidence>
<evidence type="ECO:0000256" key="1">
    <source>
        <dbReference type="ARBA" id="ARBA00001713"/>
    </source>
</evidence>
<dbReference type="SUPFAM" id="SSF75445">
    <property type="entry name" value="D-ribose-5-phosphate isomerase (RpiA), lid domain"/>
    <property type="match status" value="1"/>
</dbReference>
<feature type="active site" description="Proton acceptor" evidence="3">
    <location>
        <position position="109"/>
    </location>
</feature>
<dbReference type="CDD" id="cd01398">
    <property type="entry name" value="RPI_A"/>
    <property type="match status" value="1"/>
</dbReference>
<accession>S7J2S5</accession>
<dbReference type="Gene3D" id="3.30.70.260">
    <property type="match status" value="1"/>
</dbReference>
<proteinExistence type="inferred from homology"/>
<comment type="similarity">
    <text evidence="3">Belongs to the ribose 5-phosphate isomerase family.</text>
</comment>
<dbReference type="GO" id="GO:0004751">
    <property type="term" value="F:ribose-5-phosphate isomerase activity"/>
    <property type="evidence" value="ECO:0007669"/>
    <property type="project" value="UniProtKB-UniRule"/>
</dbReference>
<comment type="catalytic activity">
    <reaction evidence="1 3">
        <text>aldehydo-D-ribose 5-phosphate = D-ribulose 5-phosphate</text>
        <dbReference type="Rhea" id="RHEA:14657"/>
        <dbReference type="ChEBI" id="CHEBI:58121"/>
        <dbReference type="ChEBI" id="CHEBI:58273"/>
        <dbReference type="EC" id="5.3.1.6"/>
    </reaction>
</comment>
<dbReference type="PANTHER" id="PTHR11934">
    <property type="entry name" value="RIBOSE-5-PHOSPHATE ISOMERASE"/>
    <property type="match status" value="1"/>
</dbReference>
<dbReference type="eggNOG" id="COG0120">
    <property type="taxonomic scope" value="Bacteria"/>
</dbReference>
<dbReference type="Proteomes" id="UP000016200">
    <property type="component" value="Unassembled WGS sequence"/>
</dbReference>
<dbReference type="PATRIC" id="fig|1238237.3.peg.1103"/>
<reference evidence="4 5" key="1">
    <citation type="submission" date="2013-04" db="EMBL/GenBank/DDBJ databases">
        <title>Genome sequence of Chlamydia psittaci 10-1398/11.</title>
        <authorList>
            <person name="Huot-Creasy H."/>
            <person name="McCracken C.L."/>
            <person name="Humphries M."/>
            <person name="Sachse K."/>
            <person name="Laroucau K."/>
            <person name="Bavoil P."/>
            <person name="Myers G.S."/>
        </authorList>
    </citation>
    <scope>NUCLEOTIDE SEQUENCE [LARGE SCALE GENOMIC DNA]</scope>
    <source>
        <strain evidence="4 5">10_1398_11</strain>
    </source>
</reference>
<dbReference type="InterPro" id="IPR004788">
    <property type="entry name" value="Ribose5P_isomerase_type_A"/>
</dbReference>
<dbReference type="NCBIfam" id="NF001924">
    <property type="entry name" value="PRK00702.1"/>
    <property type="match status" value="1"/>
</dbReference>
<dbReference type="PANTHER" id="PTHR11934:SF0">
    <property type="entry name" value="RIBOSE-5-PHOSPHATE ISOMERASE"/>
    <property type="match status" value="1"/>
</dbReference>
<evidence type="ECO:0000313" key="4">
    <source>
        <dbReference type="EMBL" id="EPP34297.1"/>
    </source>
</evidence>
<dbReference type="AlphaFoldDB" id="S7J2S5"/>
<dbReference type="GO" id="GO:0009052">
    <property type="term" value="P:pentose-phosphate shunt, non-oxidative branch"/>
    <property type="evidence" value="ECO:0007669"/>
    <property type="project" value="UniProtKB-UniRule"/>
</dbReference>
<dbReference type="InterPro" id="IPR020672">
    <property type="entry name" value="Ribose5P_isomerase_typA_subgr"/>
</dbReference>
<feature type="binding site" evidence="3">
    <location>
        <begin position="87"/>
        <end position="90"/>
    </location>
    <ligand>
        <name>substrate</name>
    </ligand>
</feature>
<comment type="pathway">
    <text evidence="3">Carbohydrate degradation; pentose phosphate pathway; D-ribose 5-phosphate from D-ribulose 5-phosphate (non-oxidative stage): step 1/1.</text>
</comment>
<dbReference type="FunFam" id="3.40.50.1360:FF:000001">
    <property type="entry name" value="Ribose-5-phosphate isomerase A"/>
    <property type="match status" value="1"/>
</dbReference>
<evidence type="ECO:0000313" key="5">
    <source>
        <dbReference type="Proteomes" id="UP000016200"/>
    </source>
</evidence>